<feature type="domain" description="GAIN-B" evidence="6">
    <location>
        <begin position="453"/>
        <end position="610"/>
    </location>
</feature>
<dbReference type="PROSITE" id="PS50227">
    <property type="entry name" value="G_PROTEIN_RECEP_F2_3"/>
    <property type="match status" value="1"/>
</dbReference>
<dbReference type="PROSITE" id="PS50853">
    <property type="entry name" value="FN3"/>
    <property type="match status" value="1"/>
</dbReference>
<dbReference type="InterPro" id="IPR003961">
    <property type="entry name" value="FN3_dom"/>
</dbReference>
<evidence type="ECO:0000313" key="10">
    <source>
        <dbReference type="EMBL" id="CAB4018007.1"/>
    </source>
</evidence>
<dbReference type="PROSITE" id="PS50261">
    <property type="entry name" value="G_PROTEIN_RECEP_F2_4"/>
    <property type="match status" value="1"/>
</dbReference>
<evidence type="ECO:0000313" key="11">
    <source>
        <dbReference type="Proteomes" id="UP001152795"/>
    </source>
</evidence>
<dbReference type="Pfam" id="PF00041">
    <property type="entry name" value="fn3"/>
    <property type="match status" value="1"/>
</dbReference>
<evidence type="ECO:0000259" key="6">
    <source>
        <dbReference type="PROSITE" id="PS50221"/>
    </source>
</evidence>
<dbReference type="Proteomes" id="UP001152795">
    <property type="component" value="Unassembled WGS sequence"/>
</dbReference>
<feature type="domain" description="G-protein coupled receptors family 2 profile 1" evidence="7">
    <location>
        <begin position="241"/>
        <end position="307"/>
    </location>
</feature>
<comment type="caution">
    <text evidence="10">The sequence shown here is derived from an EMBL/GenBank/DDBJ whole genome shotgun (WGS) entry which is preliminary data.</text>
</comment>
<dbReference type="SUPFAM" id="SSF49265">
    <property type="entry name" value="Fibronectin type III"/>
    <property type="match status" value="1"/>
</dbReference>
<evidence type="ECO:0000259" key="9">
    <source>
        <dbReference type="PROSITE" id="PS50853"/>
    </source>
</evidence>
<proteinExistence type="predicted"/>
<dbReference type="InterPro" id="IPR001879">
    <property type="entry name" value="GPCR_2_extracellular_dom"/>
</dbReference>
<keyword evidence="11" id="KW-1185">Reference proteome</keyword>
<dbReference type="InterPro" id="IPR036116">
    <property type="entry name" value="FN3_sf"/>
</dbReference>
<dbReference type="InterPro" id="IPR000203">
    <property type="entry name" value="GPS"/>
</dbReference>
<feature type="domain" description="G-protein coupled receptors family 2 profile 2" evidence="8">
    <location>
        <begin position="617"/>
        <end position="755"/>
    </location>
</feature>
<feature type="domain" description="Fibronectin type-III" evidence="9">
    <location>
        <begin position="146"/>
        <end position="235"/>
    </location>
</feature>
<dbReference type="Pfam" id="PF01825">
    <property type="entry name" value="GPS"/>
    <property type="match status" value="1"/>
</dbReference>
<keyword evidence="2" id="KW-0812">Transmembrane</keyword>
<keyword evidence="3" id="KW-1133">Transmembrane helix</keyword>
<dbReference type="SMART" id="SM00303">
    <property type="entry name" value="GPS"/>
    <property type="match status" value="1"/>
</dbReference>
<evidence type="ECO:0000256" key="4">
    <source>
        <dbReference type="ARBA" id="ARBA00023136"/>
    </source>
</evidence>
<name>A0A7D9EV29_PARCT</name>
<dbReference type="GO" id="GO:0016020">
    <property type="term" value="C:membrane"/>
    <property type="evidence" value="ECO:0007669"/>
    <property type="project" value="UniProtKB-SubCell"/>
</dbReference>
<keyword evidence="5" id="KW-1015">Disulfide bond</keyword>
<reference evidence="10" key="1">
    <citation type="submission" date="2020-04" db="EMBL/GenBank/DDBJ databases">
        <authorList>
            <person name="Alioto T."/>
            <person name="Alioto T."/>
            <person name="Gomez Garrido J."/>
        </authorList>
    </citation>
    <scope>NUCLEOTIDE SEQUENCE</scope>
    <source>
        <strain evidence="10">A484AB</strain>
    </source>
</reference>
<dbReference type="PANTHER" id="PTHR45692:SF1">
    <property type="entry name" value="G-PROTEIN COUPLED RECEPTORS FAMILY 2 PROFILE 2 DOMAIN-CONTAINING PROTEIN"/>
    <property type="match status" value="1"/>
</dbReference>
<dbReference type="PRINTS" id="PR00249">
    <property type="entry name" value="GPCRSECRETIN"/>
</dbReference>
<organism evidence="10 11">
    <name type="scientific">Paramuricea clavata</name>
    <name type="common">Red gorgonian</name>
    <name type="synonym">Violescent sea-whip</name>
    <dbReference type="NCBI Taxonomy" id="317549"/>
    <lineage>
        <taxon>Eukaryota</taxon>
        <taxon>Metazoa</taxon>
        <taxon>Cnidaria</taxon>
        <taxon>Anthozoa</taxon>
        <taxon>Octocorallia</taxon>
        <taxon>Malacalcyonacea</taxon>
        <taxon>Plexauridae</taxon>
        <taxon>Paramuricea</taxon>
    </lineage>
</organism>
<dbReference type="GO" id="GO:0007166">
    <property type="term" value="P:cell surface receptor signaling pathway"/>
    <property type="evidence" value="ECO:0007669"/>
    <property type="project" value="InterPro"/>
</dbReference>
<protein>
    <submittedName>
        <fullName evidence="10">Adhesion G- coupled receptor G7-like</fullName>
    </submittedName>
</protein>
<dbReference type="EMBL" id="CACRXK020009809">
    <property type="protein sequence ID" value="CAB4018007.1"/>
    <property type="molecule type" value="Genomic_DNA"/>
</dbReference>
<evidence type="ECO:0000259" key="7">
    <source>
        <dbReference type="PROSITE" id="PS50227"/>
    </source>
</evidence>
<dbReference type="Pfam" id="PF00002">
    <property type="entry name" value="7tm_2"/>
    <property type="match status" value="1"/>
</dbReference>
<dbReference type="InterPro" id="IPR057244">
    <property type="entry name" value="GAIN_B"/>
</dbReference>
<dbReference type="Gene3D" id="2.60.40.10">
    <property type="entry name" value="Immunoglobulins"/>
    <property type="match status" value="1"/>
</dbReference>
<evidence type="ECO:0000256" key="3">
    <source>
        <dbReference type="ARBA" id="ARBA00022989"/>
    </source>
</evidence>
<dbReference type="Gene3D" id="2.60.220.50">
    <property type="match status" value="1"/>
</dbReference>
<evidence type="ECO:0000256" key="5">
    <source>
        <dbReference type="ARBA" id="ARBA00023157"/>
    </source>
</evidence>
<dbReference type="AlphaFoldDB" id="A0A7D9EV29"/>
<keyword evidence="4" id="KW-0472">Membrane</keyword>
<keyword evidence="10" id="KW-0675">Receptor</keyword>
<accession>A0A7D9EV29</accession>
<dbReference type="InterPro" id="IPR000832">
    <property type="entry name" value="GPCR_2_secretin-like"/>
</dbReference>
<sequence length="755" mass="83572">MQDKVIFKLSTYLPLFHALDSLNLSHCASQLSIYLCMKNFEFQFCRSGLGDREECSGNIVMTSRQTCLYFVNTSSPCSLSGINTTLQNAGYNIPVSLTDFDCSTLPIEPNTGQDGRGVLLISLERLIGLARVLLIPNITNGHNIPRLSNVAVSKPNSNSLNVNWKMNGERDKIEEYGILWRKRAENEAPAYQHIHTKVENHVFTNIDPNVQYEVLVTAIAPNWVPEPFTLVVSPEVSFNEFCESEKVGTPEAFGIFVWPETPVENRSTLPCPYNPESFASRECLYANPTESGNVWGPIDVTKCKYNDVRSKDLFLLAQKEVNNSNVVETSQEVKNLSSVNPPQTLQPGDISNIATVLAKIVSVPQKANEISDDFFTTVDNVLDSRIENVLASQQNANSSSRIVEALNNLLEALVIGPRNKFVKVNRNYAINLQVVQPQTFTGLSFSGIVRKSHESSLKKNSISAKDDDSVPTAANSAASISVPRTVFNESTITNRSIQQTAIFVLYKETKFFRVFFVDSSETANRLNSFVIAGSIKGLSVANLSEPVKIVLQRIVPGDTNSTLCSYWDFNLGNWSQEGCRFERVLGDGRILCNCNHLTNFAMLMDINPEPTKHDRILGVISYVGCALSLAGLILTIITILILRDLRNKIPSQILLNFCIALSLSLIVFLAAAERSKTSSLAGCRTAAIALHYFLLATFLWMAIEAFNMYLAFVKVFPNSSPSKFMLKCCLIAWGLPVIIVAITMIAALDKYGDDT</sequence>
<gene>
    <name evidence="10" type="ORF">PACLA_8A049257</name>
</gene>
<dbReference type="OrthoDB" id="10037534at2759"/>
<dbReference type="PANTHER" id="PTHR45692">
    <property type="entry name" value="G_PROTEIN_RECEP_F2_4 DOMAIN-CONTAINING PROTEIN"/>
    <property type="match status" value="1"/>
</dbReference>
<dbReference type="PROSITE" id="PS50221">
    <property type="entry name" value="GAIN_B"/>
    <property type="match status" value="1"/>
</dbReference>
<dbReference type="SUPFAM" id="SSF81321">
    <property type="entry name" value="Family A G protein-coupled receptor-like"/>
    <property type="match status" value="1"/>
</dbReference>
<dbReference type="InterPro" id="IPR013783">
    <property type="entry name" value="Ig-like_fold"/>
</dbReference>
<dbReference type="CDD" id="cd00063">
    <property type="entry name" value="FN3"/>
    <property type="match status" value="1"/>
</dbReference>
<evidence type="ECO:0000256" key="2">
    <source>
        <dbReference type="ARBA" id="ARBA00022692"/>
    </source>
</evidence>
<evidence type="ECO:0000256" key="1">
    <source>
        <dbReference type="ARBA" id="ARBA00004141"/>
    </source>
</evidence>
<dbReference type="GO" id="GO:0004930">
    <property type="term" value="F:G protein-coupled receptor activity"/>
    <property type="evidence" value="ECO:0007669"/>
    <property type="project" value="InterPro"/>
</dbReference>
<comment type="subcellular location">
    <subcellularLocation>
        <location evidence="1">Membrane</location>
        <topology evidence="1">Multi-pass membrane protein</topology>
    </subcellularLocation>
</comment>
<dbReference type="Gene3D" id="1.20.1070.10">
    <property type="entry name" value="Rhodopsin 7-helix transmembrane proteins"/>
    <property type="match status" value="1"/>
</dbReference>
<dbReference type="InterPro" id="IPR046338">
    <property type="entry name" value="GAIN_dom_sf"/>
</dbReference>
<dbReference type="InterPro" id="IPR017981">
    <property type="entry name" value="GPCR_2-like_7TM"/>
</dbReference>
<evidence type="ECO:0000259" key="8">
    <source>
        <dbReference type="PROSITE" id="PS50261"/>
    </source>
</evidence>